<evidence type="ECO:0000259" key="5">
    <source>
        <dbReference type="Pfam" id="PF00425"/>
    </source>
</evidence>
<dbReference type="PANTHER" id="PTHR42839">
    <property type="entry name" value="ISOCHORISMATE SYNTHASE ENTC"/>
    <property type="match status" value="1"/>
</dbReference>
<comment type="similarity">
    <text evidence="2 4">Belongs to the isochorismate synthase family.</text>
</comment>
<dbReference type="GO" id="GO:0000287">
    <property type="term" value="F:magnesium ion binding"/>
    <property type="evidence" value="ECO:0007669"/>
    <property type="project" value="UniProtKB-UniRule"/>
</dbReference>
<dbReference type="PANTHER" id="PTHR42839:SF1">
    <property type="entry name" value="ISOCHORISMATE SYNTHASE MENF"/>
    <property type="match status" value="1"/>
</dbReference>
<dbReference type="SUPFAM" id="SSF56322">
    <property type="entry name" value="ADC synthase"/>
    <property type="match status" value="1"/>
</dbReference>
<comment type="pathway">
    <text evidence="4">Quinol/quinone metabolism; 1,4-dihydroxy-2-naphthoate biosynthesis; 1,4-dihydroxy-2-naphthoate from chorismate: step 1/7.</text>
</comment>
<dbReference type="EC" id="5.4.4.2" evidence="4"/>
<evidence type="ECO:0000313" key="6">
    <source>
        <dbReference type="EMBL" id="AFJ63253.1"/>
    </source>
</evidence>
<dbReference type="NCBIfam" id="TIGR00543">
    <property type="entry name" value="isochor_syn"/>
    <property type="match status" value="1"/>
</dbReference>
<feature type="active site" description="Proton acceptor" evidence="4">
    <location>
        <position position="231"/>
    </location>
</feature>
<dbReference type="Proteomes" id="UP000002878">
    <property type="component" value="Chromosome"/>
</dbReference>
<dbReference type="UniPathway" id="UPA01057">
    <property type="reaction ID" value="UER00163"/>
</dbReference>
<dbReference type="InterPro" id="IPR015890">
    <property type="entry name" value="Chorismate_C"/>
</dbReference>
<dbReference type="AlphaFoldDB" id="I2C9C9"/>
<accession>I2C9C9</accession>
<gene>
    <name evidence="4 6" type="primary">menF</name>
    <name evidence="6" type="ORF">MUS_3370</name>
</gene>
<feature type="binding site" evidence="4">
    <location>
        <position position="459"/>
    </location>
    <ligand>
        <name>Mg(2+)</name>
        <dbReference type="ChEBI" id="CHEBI:18420"/>
    </ligand>
</feature>
<evidence type="ECO:0000313" key="7">
    <source>
        <dbReference type="Proteomes" id="UP000002878"/>
    </source>
</evidence>
<dbReference type="PATRIC" id="fig|1126211.3.peg.3214"/>
<feature type="binding site" evidence="4">
    <location>
        <position position="324"/>
    </location>
    <ligand>
        <name>Mg(2+)</name>
        <dbReference type="ChEBI" id="CHEBI:18420"/>
    </ligand>
</feature>
<dbReference type="EMBL" id="CP003332">
    <property type="protein sequence ID" value="AFJ63253.1"/>
    <property type="molecule type" value="Genomic_DNA"/>
</dbReference>
<dbReference type="UniPathway" id="UPA00079"/>
<keyword evidence="4" id="KW-0460">Magnesium</keyword>
<proteinExistence type="inferred from homology"/>
<dbReference type="GO" id="GO:0009234">
    <property type="term" value="P:menaquinone biosynthetic process"/>
    <property type="evidence" value="ECO:0007669"/>
    <property type="project" value="UniProtKB-UniRule"/>
</dbReference>
<keyword evidence="4" id="KW-0474">Menaquinone biosynthesis</keyword>
<evidence type="ECO:0000256" key="4">
    <source>
        <dbReference type="HAMAP-Rule" id="MF_01935"/>
    </source>
</evidence>
<comment type="function">
    <text evidence="4">Catalyzes the conversion of chorismate to isochorismate.</text>
</comment>
<dbReference type="GO" id="GO:0008909">
    <property type="term" value="F:isochorismate synthase activity"/>
    <property type="evidence" value="ECO:0007669"/>
    <property type="project" value="UniProtKB-UniRule"/>
</dbReference>
<organism evidence="6 7">
    <name type="scientific">Bacillus amyloliquefaciens (strain Y2)</name>
    <name type="common">Bacillus amyloliquefaciens subsp. plantarum (strain B9601-Y2)</name>
    <dbReference type="NCBI Taxonomy" id="1155777"/>
    <lineage>
        <taxon>Bacteria</taxon>
        <taxon>Bacillati</taxon>
        <taxon>Bacillota</taxon>
        <taxon>Bacilli</taxon>
        <taxon>Bacillales</taxon>
        <taxon>Bacillaceae</taxon>
        <taxon>Bacillus</taxon>
        <taxon>Bacillus amyloliquefaciens group</taxon>
    </lineage>
</organism>
<evidence type="ECO:0000256" key="2">
    <source>
        <dbReference type="ARBA" id="ARBA00005297"/>
    </source>
</evidence>
<dbReference type="InterPro" id="IPR005801">
    <property type="entry name" value="ADC_synthase"/>
</dbReference>
<dbReference type="Pfam" id="PF00425">
    <property type="entry name" value="Chorismate_bind"/>
    <property type="match status" value="1"/>
</dbReference>
<dbReference type="KEGG" id="bqy:MUS_3370"/>
<comment type="pathway">
    <text evidence="4">Quinol/quinone metabolism; menaquinone biosynthesis.</text>
</comment>
<comment type="cofactor">
    <cofactor evidence="4">
        <name>Mg(2+)</name>
        <dbReference type="ChEBI" id="CHEBI:18420"/>
    </cofactor>
</comment>
<dbReference type="InterPro" id="IPR004561">
    <property type="entry name" value="IsoChor_synthase"/>
</dbReference>
<protein>
    <recommendedName>
        <fullName evidence="4">Isochorismate synthase MenF</fullName>
        <ecNumber evidence="4">5.4.4.2</ecNumber>
    </recommendedName>
    <alternativeName>
        <fullName evidence="4">Isochorismate mutase</fullName>
    </alternativeName>
</protein>
<keyword evidence="3 4" id="KW-0413">Isomerase</keyword>
<comment type="catalytic activity">
    <reaction evidence="1 4">
        <text>chorismate = isochorismate</text>
        <dbReference type="Rhea" id="RHEA:18985"/>
        <dbReference type="ChEBI" id="CHEBI:29748"/>
        <dbReference type="ChEBI" id="CHEBI:29780"/>
        <dbReference type="EC" id="5.4.4.2"/>
    </reaction>
</comment>
<reference evidence="6 7" key="1">
    <citation type="journal article" date="2012" name="J. Biotechnol.">
        <title>Genome sequence of the plant growth promoting strain Bacillus amyloliquefaciens subsp. plantarum B9601-Y2 and expression of mersacidin and other secondary metabolites.</title>
        <authorList>
            <person name="He P."/>
            <person name="Hao K."/>
            <person name="Blom J."/>
            <person name="Ruckert C."/>
            <person name="Vater J."/>
            <person name="Mao Z."/>
            <person name="Wu Y."/>
            <person name="Hou M."/>
            <person name="He P."/>
            <person name="He Y."/>
            <person name="Borriss R."/>
        </authorList>
    </citation>
    <scope>NUCLEOTIDE SEQUENCE [LARGE SCALE GENOMIC DNA]</scope>
    <source>
        <strain evidence="6">Y2</strain>
    </source>
</reference>
<dbReference type="GO" id="GO:0009697">
    <property type="term" value="P:salicylic acid biosynthetic process"/>
    <property type="evidence" value="ECO:0007669"/>
    <property type="project" value="TreeGrafter"/>
</dbReference>
<name>I2C9C9_BACAY</name>
<dbReference type="HAMAP" id="MF_01935">
    <property type="entry name" value="MenF"/>
    <property type="match status" value="1"/>
</dbReference>
<evidence type="ECO:0000256" key="1">
    <source>
        <dbReference type="ARBA" id="ARBA00000799"/>
    </source>
</evidence>
<evidence type="ECO:0000256" key="3">
    <source>
        <dbReference type="ARBA" id="ARBA00023235"/>
    </source>
</evidence>
<sequence>MEECLMVTTVQHTFREEADHALHKAKQVNHAVLLSYSRRIASLDPLSFFKDGAKKYKGKRFFWSEPGSELTIVGLGTEALFQSNEKNGKRYHDVFEQWERFKKMAFHIHEEEEAAHTAVGPVLFGGFSFNPAEERGDEWNGFEEGLFFIPSLMLTKTADGDYLTVNQWAADGNQAEDTLKRLKSFSEAFSVSSIEYEEYPVLTKAEELDVENWLEAIKTATNDMKANQYDKVVLAREVVLSYDGPIPAESVVRKLLTDQTTSYVFAIEQGDKCFVGASPERLIKKSGKDVMSTCLAGSIKRGENQQEDDRLGKELLHDEKNLAEHDFVVQMIHDSFLSSCSDVKKPAGPQLYKTKSVQHLYTPITGHLKTSASLFDLIEKLHPTPALGGAPQQKAVEVIADIEPMTRGWYAAPIGWMDGGENGEFVVAIRSGLIEGKSARLFAGCGIVEDSDPQSEYEETQIKLKPMISALGGERL</sequence>
<feature type="domain" description="Chorismate-utilising enzyme C-terminal" evidence="5">
    <location>
        <begin position="211"/>
        <end position="463"/>
    </location>
</feature>
<dbReference type="HOGENOM" id="CLU_006493_8_4_9"/>
<keyword evidence="4" id="KW-0479">Metal-binding</keyword>
<dbReference type="Gene3D" id="3.60.120.10">
    <property type="entry name" value="Anthranilate synthase"/>
    <property type="match status" value="1"/>
</dbReference>
<feature type="active site" description="Proton donor" evidence="4">
    <location>
        <position position="280"/>
    </location>
</feature>
<dbReference type="InterPro" id="IPR034681">
    <property type="entry name" value="MenF"/>
</dbReference>